<comment type="caution">
    <text evidence="1">The sequence shown here is derived from an EMBL/GenBank/DDBJ whole genome shotgun (WGS) entry which is preliminary data.</text>
</comment>
<dbReference type="EMBL" id="VUJX02000009">
    <property type="protein sequence ID" value="KAL0931617.1"/>
    <property type="molecule type" value="Genomic_DNA"/>
</dbReference>
<evidence type="ECO:0000313" key="1">
    <source>
        <dbReference type="EMBL" id="KAL0931617.1"/>
    </source>
</evidence>
<keyword evidence="2" id="KW-1185">Reference proteome</keyword>
<accession>A0ACC3YID3</accession>
<proteinExistence type="predicted"/>
<dbReference type="Proteomes" id="UP000805649">
    <property type="component" value="Unassembled WGS sequence"/>
</dbReference>
<reference evidence="1 2" key="1">
    <citation type="journal article" date="2020" name="Phytopathology">
        <title>Genome Sequence Resources of Colletotrichum truncatum, C. plurivorum, C. musicola, and C. sojae: Four Species Pathogenic to Soybean (Glycine max).</title>
        <authorList>
            <person name="Rogerio F."/>
            <person name="Boufleur T.R."/>
            <person name="Ciampi-Guillardi M."/>
            <person name="Sukno S.A."/>
            <person name="Thon M.R."/>
            <person name="Massola Junior N.S."/>
            <person name="Baroncelli R."/>
        </authorList>
    </citation>
    <scope>NUCLEOTIDE SEQUENCE [LARGE SCALE GENOMIC DNA]</scope>
    <source>
        <strain evidence="1 2">CMES1059</strain>
    </source>
</reference>
<organism evidence="1 2">
    <name type="scientific">Colletotrichum truncatum</name>
    <name type="common">Anthracnose fungus</name>
    <name type="synonym">Colletotrichum capsici</name>
    <dbReference type="NCBI Taxonomy" id="5467"/>
    <lineage>
        <taxon>Eukaryota</taxon>
        <taxon>Fungi</taxon>
        <taxon>Dikarya</taxon>
        <taxon>Ascomycota</taxon>
        <taxon>Pezizomycotina</taxon>
        <taxon>Sordariomycetes</taxon>
        <taxon>Hypocreomycetidae</taxon>
        <taxon>Glomerellales</taxon>
        <taxon>Glomerellaceae</taxon>
        <taxon>Colletotrichum</taxon>
        <taxon>Colletotrichum truncatum species complex</taxon>
    </lineage>
</organism>
<sequence>MSMPASAIADEALTVTHRWTPNDRMTELAELIDQSARISAEHDITRLVASSIGFDGRPKRDRLETRNLQADDNTVLSSAYTVENVSQLM</sequence>
<evidence type="ECO:0000313" key="2">
    <source>
        <dbReference type="Proteomes" id="UP000805649"/>
    </source>
</evidence>
<protein>
    <submittedName>
        <fullName evidence="1">Uncharacterized protein</fullName>
    </submittedName>
</protein>
<name>A0ACC3YID3_COLTU</name>
<gene>
    <name evidence="1" type="ORF">CTRU02_212571</name>
</gene>